<dbReference type="InterPro" id="IPR006311">
    <property type="entry name" value="TAT_signal"/>
</dbReference>
<evidence type="ECO:0000256" key="2">
    <source>
        <dbReference type="SAM" id="SignalP"/>
    </source>
</evidence>
<evidence type="ECO:0000256" key="1">
    <source>
        <dbReference type="SAM" id="MobiDB-lite"/>
    </source>
</evidence>
<dbReference type="Proteomes" id="UP001271274">
    <property type="component" value="Unassembled WGS sequence"/>
</dbReference>
<feature type="signal peptide" evidence="2">
    <location>
        <begin position="1"/>
        <end position="31"/>
    </location>
</feature>
<name>A0ABU4NL33_9ACTN</name>
<protein>
    <submittedName>
        <fullName evidence="3">Peptidase inhibitor family I36 protein</fullName>
    </submittedName>
</protein>
<reference evidence="3 4" key="1">
    <citation type="journal article" date="2023" name="Microb. Genom.">
        <title>Mesoterricola silvestris gen. nov., sp. nov., Mesoterricola sediminis sp. nov., Geothrix oryzae sp. nov., Geothrix edaphica sp. nov., Geothrix rubra sp. nov., and Geothrix limicola sp. nov., six novel members of Acidobacteriota isolated from soils.</title>
        <authorList>
            <person name="Weisberg A.J."/>
            <person name="Pearce E."/>
            <person name="Kramer C.G."/>
            <person name="Chang J.H."/>
            <person name="Clarke C.R."/>
        </authorList>
    </citation>
    <scope>NUCLEOTIDE SEQUENCE [LARGE SCALE GENOMIC DNA]</scope>
    <source>
        <strain evidence="3 4">ID09-01A</strain>
    </source>
</reference>
<keyword evidence="4" id="KW-1185">Reference proteome</keyword>
<dbReference type="Pfam" id="PF03995">
    <property type="entry name" value="Inhibitor_I36"/>
    <property type="match status" value="1"/>
</dbReference>
<dbReference type="RefSeq" id="WP_319062884.1">
    <property type="nucleotide sequence ID" value="NZ_JARAUS010000521.1"/>
</dbReference>
<feature type="compositionally biased region" description="Low complexity" evidence="1">
    <location>
        <begin position="36"/>
        <end position="51"/>
    </location>
</feature>
<dbReference type="PROSITE" id="PS51318">
    <property type="entry name" value="TAT"/>
    <property type="match status" value="1"/>
</dbReference>
<feature type="chain" id="PRO_5046315473" evidence="2">
    <location>
        <begin position="32"/>
        <end position="200"/>
    </location>
</feature>
<evidence type="ECO:0000313" key="4">
    <source>
        <dbReference type="Proteomes" id="UP001271274"/>
    </source>
</evidence>
<proteinExistence type="predicted"/>
<accession>A0ABU4NL33</accession>
<feature type="region of interest" description="Disordered" evidence="1">
    <location>
        <begin position="36"/>
        <end position="55"/>
    </location>
</feature>
<keyword evidence="2" id="KW-0732">Signal</keyword>
<evidence type="ECO:0000313" key="3">
    <source>
        <dbReference type="EMBL" id="MDX3703508.1"/>
    </source>
</evidence>
<comment type="caution">
    <text evidence="3">The sequence shown here is derived from an EMBL/GenBank/DDBJ whole genome shotgun (WGS) entry which is preliminary data.</text>
</comment>
<sequence length="200" mass="21461">MNPLSTRRTSLALGLVAASLLATALATPSVAATAETSSSARTAETSSSARTADTRLERQVEGLLRHNEGAERVAKDRVRLAPGVEMSVVPSTRAAAAGTGDCRTGYACVWQHRDATGYRLDFYNYGSYTLSNYRMPDGTSWQDQVSSYFNAQTGGAWIVGKNWVTSGGSGQLERIWGGPTYAYEALVHANDQADVVELYP</sequence>
<dbReference type="EMBL" id="JARAYU010000011">
    <property type="protein sequence ID" value="MDX3703508.1"/>
    <property type="molecule type" value="Genomic_DNA"/>
</dbReference>
<organism evidence="3 4">
    <name type="scientific">Streptomyces europaeiscabiei</name>
    <dbReference type="NCBI Taxonomy" id="146819"/>
    <lineage>
        <taxon>Bacteria</taxon>
        <taxon>Bacillati</taxon>
        <taxon>Actinomycetota</taxon>
        <taxon>Actinomycetes</taxon>
        <taxon>Kitasatosporales</taxon>
        <taxon>Streptomycetaceae</taxon>
        <taxon>Streptomyces</taxon>
    </lineage>
</organism>
<gene>
    <name evidence="3" type="ORF">PV662_27845</name>
</gene>